<dbReference type="InterPro" id="IPR017703">
    <property type="entry name" value="YgfZ/GCV_T_CS"/>
</dbReference>
<dbReference type="GO" id="GO:0005759">
    <property type="term" value="C:mitochondrial matrix"/>
    <property type="evidence" value="ECO:0007669"/>
    <property type="project" value="TreeGrafter"/>
</dbReference>
<dbReference type="NCBIfam" id="TIGR03317">
    <property type="entry name" value="ygfZ_signature"/>
    <property type="match status" value="1"/>
</dbReference>
<evidence type="ECO:0000259" key="4">
    <source>
        <dbReference type="Pfam" id="PF25455"/>
    </source>
</evidence>
<dbReference type="EMBL" id="GIBP01004441">
    <property type="protein sequence ID" value="NDV33410.1"/>
    <property type="molecule type" value="Transcribed_RNA"/>
</dbReference>
<dbReference type="AlphaFoldDB" id="A0A6B2L940"/>
<feature type="domain" description="CAF17 C-terminal" evidence="4">
    <location>
        <begin position="272"/>
        <end position="327"/>
    </location>
</feature>
<name>A0A6B2L940_9EUKA</name>
<proteinExistence type="predicted"/>
<protein>
    <recommendedName>
        <fullName evidence="4">CAF17 C-terminal domain-containing protein</fullName>
    </recommendedName>
</protein>
<reference evidence="5" key="1">
    <citation type="journal article" date="2020" name="J. Eukaryot. Microbiol.">
        <title>De novo Sequencing, Assembly and Annotation of the Transcriptome for the Free-Living Testate Amoeba Arcella intermedia.</title>
        <authorList>
            <person name="Ribeiro G.M."/>
            <person name="Porfirio-Sousa A.L."/>
            <person name="Maurer-Alcala X.X."/>
            <person name="Katz L.A."/>
            <person name="Lahr D.J.G."/>
        </authorList>
    </citation>
    <scope>NUCLEOTIDE SEQUENCE</scope>
</reference>
<keyword evidence="3" id="KW-0496">Mitochondrion</keyword>
<dbReference type="InterPro" id="IPR027266">
    <property type="entry name" value="TrmE/GcvT-like"/>
</dbReference>
<dbReference type="PANTHER" id="PTHR22602">
    <property type="entry name" value="TRANSFERASE CAF17, MITOCHONDRIAL-RELATED"/>
    <property type="match status" value="1"/>
</dbReference>
<organism evidence="5">
    <name type="scientific">Arcella intermedia</name>
    <dbReference type="NCBI Taxonomy" id="1963864"/>
    <lineage>
        <taxon>Eukaryota</taxon>
        <taxon>Amoebozoa</taxon>
        <taxon>Tubulinea</taxon>
        <taxon>Elardia</taxon>
        <taxon>Arcellinida</taxon>
        <taxon>Sphaerothecina</taxon>
        <taxon>Arcellidae</taxon>
        <taxon>Arcella</taxon>
    </lineage>
</organism>
<dbReference type="GO" id="GO:0016226">
    <property type="term" value="P:iron-sulfur cluster assembly"/>
    <property type="evidence" value="ECO:0007669"/>
    <property type="project" value="TreeGrafter"/>
</dbReference>
<accession>A0A6B2L940</accession>
<dbReference type="SUPFAM" id="SSF103025">
    <property type="entry name" value="Folate-binding domain"/>
    <property type="match status" value="1"/>
</dbReference>
<dbReference type="Gene3D" id="3.30.1360.120">
    <property type="entry name" value="Probable tRNA modification gtpase trme, domain 1"/>
    <property type="match status" value="1"/>
</dbReference>
<sequence>MKLKGRALMSVEGPETYRFLNGMVTQRLLDDNLKKESFCAYGGFLSHKGKLLYDSLFYHRPSARDFLVEVDKQNLDLLANHLNKYKLRSTIWFEKEISVVYDVWSIVCANEAKRNRLITNILNRSEFGSYILQPDPRWPLLALRLVLPKSVEPPLRDMPDVRFLEDTQFYDLARLAHGIPENSTELPPEKQMPLEANMEHMDGVAFDKGCYLGQELIARTHYTGEVHKRLFTFRVLNEWEPQEEAITSDPRLLIYKGLVENTSNIDLQAEQYKGHDILDQEGKKVGTIRNGAGHLAMGMLRCQALNPKGHYRIGDKKWKVIIPHWWNNSPNNAQKN</sequence>
<comment type="subcellular location">
    <subcellularLocation>
        <location evidence="1">Mitochondrion</location>
    </subcellularLocation>
</comment>
<dbReference type="InterPro" id="IPR057460">
    <property type="entry name" value="CAF17_C"/>
</dbReference>
<evidence type="ECO:0000256" key="1">
    <source>
        <dbReference type="ARBA" id="ARBA00004173"/>
    </source>
</evidence>
<dbReference type="Pfam" id="PF25455">
    <property type="entry name" value="Beta-barrel_CAF17_C"/>
    <property type="match status" value="1"/>
</dbReference>
<keyword evidence="2" id="KW-0809">Transit peptide</keyword>
<evidence type="ECO:0000256" key="2">
    <source>
        <dbReference type="ARBA" id="ARBA00022946"/>
    </source>
</evidence>
<dbReference type="InterPro" id="IPR045179">
    <property type="entry name" value="YgfZ/GcvT"/>
</dbReference>
<evidence type="ECO:0000313" key="5">
    <source>
        <dbReference type="EMBL" id="NDV33410.1"/>
    </source>
</evidence>
<dbReference type="PANTHER" id="PTHR22602:SF0">
    <property type="entry name" value="TRANSFERASE CAF17, MITOCHONDRIAL-RELATED"/>
    <property type="match status" value="1"/>
</dbReference>
<evidence type="ECO:0000256" key="3">
    <source>
        <dbReference type="ARBA" id="ARBA00023128"/>
    </source>
</evidence>